<keyword evidence="3" id="KW-1185">Reference proteome</keyword>
<name>A0ABD1XJD1_9MARC</name>
<proteinExistence type="predicted"/>
<accession>A0ABD1XJD1</accession>
<dbReference type="AlphaFoldDB" id="A0ABD1XJD1"/>
<dbReference type="EMBL" id="JBHFFA010000008">
    <property type="protein sequence ID" value="KAL2608808.1"/>
    <property type="molecule type" value="Genomic_DNA"/>
</dbReference>
<feature type="region of interest" description="Disordered" evidence="1">
    <location>
        <begin position="1"/>
        <end position="74"/>
    </location>
</feature>
<gene>
    <name evidence="2" type="ORF">R1flu_027381</name>
</gene>
<dbReference type="Proteomes" id="UP001605036">
    <property type="component" value="Unassembled WGS sequence"/>
</dbReference>
<evidence type="ECO:0000313" key="2">
    <source>
        <dbReference type="EMBL" id="KAL2608808.1"/>
    </source>
</evidence>
<evidence type="ECO:0000256" key="1">
    <source>
        <dbReference type="SAM" id="MobiDB-lite"/>
    </source>
</evidence>
<organism evidence="2 3">
    <name type="scientific">Riccia fluitans</name>
    <dbReference type="NCBI Taxonomy" id="41844"/>
    <lineage>
        <taxon>Eukaryota</taxon>
        <taxon>Viridiplantae</taxon>
        <taxon>Streptophyta</taxon>
        <taxon>Embryophyta</taxon>
        <taxon>Marchantiophyta</taxon>
        <taxon>Marchantiopsida</taxon>
        <taxon>Marchantiidae</taxon>
        <taxon>Marchantiales</taxon>
        <taxon>Ricciaceae</taxon>
        <taxon>Riccia</taxon>
    </lineage>
</organism>
<sequence>MPVRDKRKEEEKNKFKEKRSMVNPMGATTSSREGNYQRLHQQRQRGSARKLEGGVDLSARKAKGSSFGRARVGK</sequence>
<protein>
    <submittedName>
        <fullName evidence="2">Uncharacterized protein</fullName>
    </submittedName>
</protein>
<reference evidence="2 3" key="1">
    <citation type="submission" date="2024-09" db="EMBL/GenBank/DDBJ databases">
        <title>Chromosome-scale assembly of Riccia fluitans.</title>
        <authorList>
            <person name="Paukszto L."/>
            <person name="Sawicki J."/>
            <person name="Karawczyk K."/>
            <person name="Piernik-Szablinska J."/>
            <person name="Szczecinska M."/>
            <person name="Mazdziarz M."/>
        </authorList>
    </citation>
    <scope>NUCLEOTIDE SEQUENCE [LARGE SCALE GENOMIC DNA]</scope>
    <source>
        <strain evidence="2">Rf_01</strain>
        <tissue evidence="2">Aerial parts of the thallus</tissue>
    </source>
</reference>
<comment type="caution">
    <text evidence="2">The sequence shown here is derived from an EMBL/GenBank/DDBJ whole genome shotgun (WGS) entry which is preliminary data.</text>
</comment>
<evidence type="ECO:0000313" key="3">
    <source>
        <dbReference type="Proteomes" id="UP001605036"/>
    </source>
</evidence>
<feature type="compositionally biased region" description="Basic and acidic residues" evidence="1">
    <location>
        <begin position="1"/>
        <end position="20"/>
    </location>
</feature>